<dbReference type="EMBL" id="JABSTV010001248">
    <property type="protein sequence ID" value="KAH7969479.1"/>
    <property type="molecule type" value="Genomic_DNA"/>
</dbReference>
<reference evidence="2" key="1">
    <citation type="journal article" date="2020" name="Cell">
        <title>Large-Scale Comparative Analyses of Tick Genomes Elucidate Their Genetic Diversity and Vector Capacities.</title>
        <authorList>
            <consortium name="Tick Genome and Microbiome Consortium (TIGMIC)"/>
            <person name="Jia N."/>
            <person name="Wang J."/>
            <person name="Shi W."/>
            <person name="Du L."/>
            <person name="Sun Y."/>
            <person name="Zhan W."/>
            <person name="Jiang J.F."/>
            <person name="Wang Q."/>
            <person name="Zhang B."/>
            <person name="Ji P."/>
            <person name="Bell-Sakyi L."/>
            <person name="Cui X.M."/>
            <person name="Yuan T.T."/>
            <person name="Jiang B.G."/>
            <person name="Yang W.F."/>
            <person name="Lam T.T."/>
            <person name="Chang Q.C."/>
            <person name="Ding S.J."/>
            <person name="Wang X.J."/>
            <person name="Zhu J.G."/>
            <person name="Ruan X.D."/>
            <person name="Zhao L."/>
            <person name="Wei J.T."/>
            <person name="Ye R.Z."/>
            <person name="Que T.C."/>
            <person name="Du C.H."/>
            <person name="Zhou Y.H."/>
            <person name="Cheng J.X."/>
            <person name="Dai P.F."/>
            <person name="Guo W.B."/>
            <person name="Han X.H."/>
            <person name="Huang E.J."/>
            <person name="Li L.F."/>
            <person name="Wei W."/>
            <person name="Gao Y.C."/>
            <person name="Liu J.Z."/>
            <person name="Shao H.Z."/>
            <person name="Wang X."/>
            <person name="Wang C.C."/>
            <person name="Yang T.C."/>
            <person name="Huo Q.B."/>
            <person name="Li W."/>
            <person name="Chen H.Y."/>
            <person name="Chen S.E."/>
            <person name="Zhou L.G."/>
            <person name="Ni X.B."/>
            <person name="Tian J.H."/>
            <person name="Sheng Y."/>
            <person name="Liu T."/>
            <person name="Pan Y.S."/>
            <person name="Xia L.Y."/>
            <person name="Li J."/>
            <person name="Zhao F."/>
            <person name="Cao W.C."/>
        </authorList>
    </citation>
    <scope>NUCLEOTIDE SEQUENCE</scope>
    <source>
        <strain evidence="2">Rsan-2018</strain>
    </source>
</reference>
<sequence length="294" mass="32270">MQLFTCRRARKLAVVSSRPPRTPRSGNEVRGARWDGGPEADIRDAAGRSDPQYVCRRLDRFCFVKSDESRCSVVTNIYCQVPDTRQVAVTGSGRQVPGTRLEWKLQPDGRLEVRVGPALTEEEEAKRAKAAKQASTSAGASTSAKPSGGCGSKTEPKKPGRRGPSDWVLARRAISVRFVDVSPTGPVGRVLVPRLPSLPAYVVRRRSSVPDYVAEQDGPPPLQPCVECVEELARRLAESGAEDINRHDRKCLIIIIINRGRTRARARVLRRDQQPQAVVSPMELGNGCSQKATK</sequence>
<protein>
    <submittedName>
        <fullName evidence="2">Uncharacterized protein</fullName>
    </submittedName>
</protein>
<reference evidence="2" key="2">
    <citation type="submission" date="2021-09" db="EMBL/GenBank/DDBJ databases">
        <authorList>
            <person name="Jia N."/>
            <person name="Wang J."/>
            <person name="Shi W."/>
            <person name="Du L."/>
            <person name="Sun Y."/>
            <person name="Zhan W."/>
            <person name="Jiang J."/>
            <person name="Wang Q."/>
            <person name="Zhang B."/>
            <person name="Ji P."/>
            <person name="Sakyi L.B."/>
            <person name="Cui X."/>
            <person name="Yuan T."/>
            <person name="Jiang B."/>
            <person name="Yang W."/>
            <person name="Lam T.T.-Y."/>
            <person name="Chang Q."/>
            <person name="Ding S."/>
            <person name="Wang X."/>
            <person name="Zhu J."/>
            <person name="Ruan X."/>
            <person name="Zhao L."/>
            <person name="Wei J."/>
            <person name="Que T."/>
            <person name="Du C."/>
            <person name="Cheng J."/>
            <person name="Dai P."/>
            <person name="Han X."/>
            <person name="Huang E."/>
            <person name="Gao Y."/>
            <person name="Liu J."/>
            <person name="Shao H."/>
            <person name="Ye R."/>
            <person name="Li L."/>
            <person name="Wei W."/>
            <person name="Wang X."/>
            <person name="Wang C."/>
            <person name="Huo Q."/>
            <person name="Li W."/>
            <person name="Guo W."/>
            <person name="Chen H."/>
            <person name="Chen S."/>
            <person name="Zhou L."/>
            <person name="Zhou L."/>
            <person name="Ni X."/>
            <person name="Tian J."/>
            <person name="Zhou Y."/>
            <person name="Sheng Y."/>
            <person name="Liu T."/>
            <person name="Pan Y."/>
            <person name="Xia L."/>
            <person name="Li J."/>
            <person name="Zhao F."/>
            <person name="Cao W."/>
        </authorList>
    </citation>
    <scope>NUCLEOTIDE SEQUENCE</scope>
    <source>
        <strain evidence="2">Rsan-2018</strain>
        <tissue evidence="2">Larvae</tissue>
    </source>
</reference>
<evidence type="ECO:0000313" key="2">
    <source>
        <dbReference type="EMBL" id="KAH7969479.1"/>
    </source>
</evidence>
<feature type="region of interest" description="Disordered" evidence="1">
    <location>
        <begin position="16"/>
        <end position="45"/>
    </location>
</feature>
<feature type="compositionally biased region" description="Low complexity" evidence="1">
    <location>
        <begin position="131"/>
        <end position="145"/>
    </location>
</feature>
<gene>
    <name evidence="2" type="ORF">HPB52_018598</name>
</gene>
<dbReference type="Proteomes" id="UP000821837">
    <property type="component" value="Unassembled WGS sequence"/>
</dbReference>
<proteinExistence type="predicted"/>
<evidence type="ECO:0000256" key="1">
    <source>
        <dbReference type="SAM" id="MobiDB-lite"/>
    </source>
</evidence>
<keyword evidence="3" id="KW-1185">Reference proteome</keyword>
<evidence type="ECO:0000313" key="3">
    <source>
        <dbReference type="Proteomes" id="UP000821837"/>
    </source>
</evidence>
<comment type="caution">
    <text evidence="2">The sequence shown here is derived from an EMBL/GenBank/DDBJ whole genome shotgun (WGS) entry which is preliminary data.</text>
</comment>
<dbReference type="AlphaFoldDB" id="A0A9D4T477"/>
<accession>A0A9D4T477</accession>
<feature type="region of interest" description="Disordered" evidence="1">
    <location>
        <begin position="116"/>
        <end position="166"/>
    </location>
</feature>
<name>A0A9D4T477_RHISA</name>
<organism evidence="2 3">
    <name type="scientific">Rhipicephalus sanguineus</name>
    <name type="common">Brown dog tick</name>
    <name type="synonym">Ixodes sanguineus</name>
    <dbReference type="NCBI Taxonomy" id="34632"/>
    <lineage>
        <taxon>Eukaryota</taxon>
        <taxon>Metazoa</taxon>
        <taxon>Ecdysozoa</taxon>
        <taxon>Arthropoda</taxon>
        <taxon>Chelicerata</taxon>
        <taxon>Arachnida</taxon>
        <taxon>Acari</taxon>
        <taxon>Parasitiformes</taxon>
        <taxon>Ixodida</taxon>
        <taxon>Ixodoidea</taxon>
        <taxon>Ixodidae</taxon>
        <taxon>Rhipicephalinae</taxon>
        <taxon>Rhipicephalus</taxon>
        <taxon>Rhipicephalus</taxon>
    </lineage>
</organism>